<dbReference type="GO" id="GO:0018578">
    <property type="term" value="F:protocatechuate 3,4-dioxygenase activity"/>
    <property type="evidence" value="ECO:0007669"/>
    <property type="project" value="InterPro"/>
</dbReference>
<dbReference type="PANTHER" id="PTHR33711">
    <property type="entry name" value="DIOXYGENASE, PUTATIVE (AFU_ORTHOLOGUE AFUA_2G02910)-RELATED"/>
    <property type="match status" value="1"/>
</dbReference>
<evidence type="ECO:0000313" key="6">
    <source>
        <dbReference type="EMBL" id="SDM28327.1"/>
    </source>
</evidence>
<evidence type="ECO:0000256" key="2">
    <source>
        <dbReference type="ARBA" id="ARBA00022964"/>
    </source>
</evidence>
<dbReference type="Pfam" id="PF00775">
    <property type="entry name" value="Dioxygenase_C"/>
    <property type="match status" value="1"/>
</dbReference>
<evidence type="ECO:0000256" key="1">
    <source>
        <dbReference type="ARBA" id="ARBA00007825"/>
    </source>
</evidence>
<dbReference type="AlphaFoldDB" id="A0A1G9RZ67"/>
<keyword evidence="3" id="KW-0560">Oxidoreductase</keyword>
<dbReference type="Gene3D" id="2.60.130.10">
    <property type="entry name" value="Aromatic compound dioxygenase"/>
    <property type="match status" value="1"/>
</dbReference>
<evidence type="ECO:0000313" key="7">
    <source>
        <dbReference type="Proteomes" id="UP000198680"/>
    </source>
</evidence>
<dbReference type="InterPro" id="IPR000627">
    <property type="entry name" value="Intradiol_dOase_C"/>
</dbReference>
<dbReference type="InterPro" id="IPR015889">
    <property type="entry name" value="Intradiol_dOase_core"/>
</dbReference>
<keyword evidence="2 6" id="KW-0223">Dioxygenase</keyword>
<evidence type="ECO:0000256" key="3">
    <source>
        <dbReference type="ARBA" id="ARBA00023002"/>
    </source>
</evidence>
<dbReference type="EMBL" id="FNHE01000004">
    <property type="protein sequence ID" value="SDM28327.1"/>
    <property type="molecule type" value="Genomic_DNA"/>
</dbReference>
<dbReference type="Proteomes" id="UP000198680">
    <property type="component" value="Unassembled WGS sequence"/>
</dbReference>
<gene>
    <name evidence="6" type="ORF">SAMN05660642_02133</name>
</gene>
<dbReference type="STRING" id="1137991.SAMN05660642_02133"/>
<proteinExistence type="inferred from homology"/>
<reference evidence="7" key="1">
    <citation type="submission" date="2016-10" db="EMBL/GenBank/DDBJ databases">
        <authorList>
            <person name="Varghese N."/>
            <person name="Submissions S."/>
        </authorList>
    </citation>
    <scope>NUCLEOTIDE SEQUENCE [LARGE SCALE GENOMIC DNA]</scope>
    <source>
        <strain evidence="7">DSM 45419</strain>
    </source>
</reference>
<organism evidence="6 7">
    <name type="scientific">Geodermatophilus siccatus</name>
    <dbReference type="NCBI Taxonomy" id="1137991"/>
    <lineage>
        <taxon>Bacteria</taxon>
        <taxon>Bacillati</taxon>
        <taxon>Actinomycetota</taxon>
        <taxon>Actinomycetes</taxon>
        <taxon>Geodermatophilales</taxon>
        <taxon>Geodermatophilaceae</taxon>
        <taxon>Geodermatophilus</taxon>
    </lineage>
</organism>
<dbReference type="RefSeq" id="WP_245700265.1">
    <property type="nucleotide sequence ID" value="NZ_FNHE01000004.1"/>
</dbReference>
<feature type="domain" description="Intradiol ring-cleavage dioxygenases" evidence="5">
    <location>
        <begin position="75"/>
        <end position="205"/>
    </location>
</feature>
<comment type="similarity">
    <text evidence="1">Belongs to the intradiol ring-cleavage dioxygenase family.</text>
</comment>
<dbReference type="InterPro" id="IPR050770">
    <property type="entry name" value="Intradiol_RC_Dioxygenase"/>
</dbReference>
<dbReference type="NCBIfam" id="TIGR02423">
    <property type="entry name" value="protocat_alph"/>
    <property type="match status" value="1"/>
</dbReference>
<dbReference type="GO" id="GO:0008199">
    <property type="term" value="F:ferric iron binding"/>
    <property type="evidence" value="ECO:0007669"/>
    <property type="project" value="InterPro"/>
</dbReference>
<keyword evidence="7" id="KW-1185">Reference proteome</keyword>
<accession>A0A1G9RZ67</accession>
<evidence type="ECO:0000259" key="5">
    <source>
        <dbReference type="Pfam" id="PF00775"/>
    </source>
</evidence>
<dbReference type="PANTHER" id="PTHR33711:SF9">
    <property type="entry name" value="PROTOCATECHUATE 3,4-DIOXYGENASE ALPHA CHAIN"/>
    <property type="match status" value="1"/>
</dbReference>
<sequence>MTTAEGASQFVDPLDVPPDPATPFQPRSGQRGTGFLTEPFRLGTTPSATVGPYLAIGLTWPDGIWAAAEGTEGGIWIRGRVLDGAGDVVPDAMLETWQADPDGRFPSPEDPRGASTHPGFRGYARASTVHPPGEFGIFTLKPGRVPDGEGGLQAPHIDVSVFARGLLDRVVTRIYFADEAAANAEDVVLRGLTEEQRRTLVAEPTDDGYRLDIHLQGERETVFFAV</sequence>
<protein>
    <submittedName>
        <fullName evidence="6">Protocatechuate 3,4-dioxygenase alpha subunit</fullName>
    </submittedName>
</protein>
<dbReference type="InterPro" id="IPR012786">
    <property type="entry name" value="Protocat_dOase_a"/>
</dbReference>
<feature type="region of interest" description="Disordered" evidence="4">
    <location>
        <begin position="1"/>
        <end position="40"/>
    </location>
</feature>
<name>A0A1G9RZ67_9ACTN</name>
<dbReference type="SUPFAM" id="SSF49482">
    <property type="entry name" value="Aromatic compound dioxygenase"/>
    <property type="match status" value="1"/>
</dbReference>
<evidence type="ECO:0000256" key="4">
    <source>
        <dbReference type="SAM" id="MobiDB-lite"/>
    </source>
</evidence>